<evidence type="ECO:0000256" key="4">
    <source>
        <dbReference type="ARBA" id="ARBA00022840"/>
    </source>
</evidence>
<dbReference type="PANTHER" id="PTHR30621">
    <property type="entry name" value="GLUTAMINE SYNTHETASE ADENYLYLTRANSFERASE"/>
    <property type="match status" value="1"/>
</dbReference>
<keyword evidence="10" id="KW-0436">Ligase</keyword>
<dbReference type="InterPro" id="IPR013546">
    <property type="entry name" value="PII_UdlTrfase/GS_AdlTrfase"/>
</dbReference>
<reference evidence="10" key="1">
    <citation type="submission" date="2021-04" db="EMBL/GenBank/DDBJ databases">
        <title>Oceanospirillales bacteria with DddD are important DMSP degraders in coastal seawater.</title>
        <authorList>
            <person name="Liu J."/>
        </authorList>
    </citation>
    <scope>NUCLEOTIDE SEQUENCE</scope>
    <source>
        <strain evidence="10">D13-1</strain>
    </source>
</reference>
<dbReference type="GO" id="GO:0047388">
    <property type="term" value="F:[glutamine synthetase]-adenylyl-L-tyrosine phosphorylase activity"/>
    <property type="evidence" value="ECO:0007669"/>
    <property type="project" value="UniProtKB-EC"/>
</dbReference>
<dbReference type="PANTHER" id="PTHR30621:SF0">
    <property type="entry name" value="BIFUNCTIONAL GLUTAMINE SYNTHETASE ADENYLYLTRANSFERASE_ADENYLYL-REMOVING ENZYME"/>
    <property type="match status" value="1"/>
</dbReference>
<comment type="catalytic activity">
    <reaction evidence="7">
        <text>[glutamine synthetase]-O(4)-(5'-adenylyl)-L-tyrosine + phosphate = [glutamine synthetase]-L-tyrosine + ADP</text>
        <dbReference type="Rhea" id="RHEA:43716"/>
        <dbReference type="Rhea" id="RHEA-COMP:10660"/>
        <dbReference type="Rhea" id="RHEA-COMP:10661"/>
        <dbReference type="ChEBI" id="CHEBI:43474"/>
        <dbReference type="ChEBI" id="CHEBI:46858"/>
        <dbReference type="ChEBI" id="CHEBI:83624"/>
        <dbReference type="ChEBI" id="CHEBI:456216"/>
        <dbReference type="EC" id="2.7.7.89"/>
    </reaction>
</comment>
<dbReference type="InterPro" id="IPR023057">
    <property type="entry name" value="GlnE"/>
</dbReference>
<dbReference type="Gene3D" id="3.30.460.10">
    <property type="entry name" value="Beta Polymerase, domain 2"/>
    <property type="match status" value="2"/>
</dbReference>
<feature type="domain" description="Glutamate-ammonia ligase adenylyltransferase repeated" evidence="8">
    <location>
        <begin position="45"/>
        <end position="296"/>
    </location>
</feature>
<keyword evidence="11" id="KW-1185">Reference proteome</keyword>
<evidence type="ECO:0000256" key="5">
    <source>
        <dbReference type="ARBA" id="ARBA00022842"/>
    </source>
</evidence>
<comment type="cofactor">
    <cofactor evidence="7">
        <name>Mg(2+)</name>
        <dbReference type="ChEBI" id="CHEBI:18420"/>
    </cofactor>
</comment>
<dbReference type="InterPro" id="IPR005190">
    <property type="entry name" value="GlnE_rpt_dom"/>
</dbReference>
<accession>A0ABY5HE11</accession>
<keyword evidence="2 7" id="KW-0548">Nucleotidyltransferase</keyword>
<comment type="function">
    <text evidence="7">Involved in the regulation of glutamine synthetase GlnA, a key enzyme in the process to assimilate ammonia. When cellular nitrogen levels are high, the C-terminal adenylyl transferase (AT) inactivates GlnA by covalent transfer of an adenylyl group from ATP to specific tyrosine residue of GlnA, thus reducing its activity. Conversely, when nitrogen levels are low, the N-terminal adenylyl removase (AR) activates GlnA by removing the adenylyl group by phosphorolysis, increasing its activity. The regulatory region of GlnE binds the signal transduction protein PII (GlnB) which indicates the nitrogen status of the cell.</text>
</comment>
<evidence type="ECO:0000259" key="9">
    <source>
        <dbReference type="Pfam" id="PF08335"/>
    </source>
</evidence>
<evidence type="ECO:0000259" key="8">
    <source>
        <dbReference type="Pfam" id="PF03710"/>
    </source>
</evidence>
<dbReference type="InterPro" id="IPR043519">
    <property type="entry name" value="NT_sf"/>
</dbReference>
<dbReference type="GO" id="GO:0008882">
    <property type="term" value="F:[glutamate-ammonia-ligase] adenylyltransferase activity"/>
    <property type="evidence" value="ECO:0007669"/>
    <property type="project" value="UniProtKB-EC"/>
</dbReference>
<dbReference type="Gene3D" id="1.20.120.1510">
    <property type="match status" value="1"/>
</dbReference>
<evidence type="ECO:0000256" key="1">
    <source>
        <dbReference type="ARBA" id="ARBA00022679"/>
    </source>
</evidence>
<sequence>MLAPQLDLIPPPLHGLVAQHWQTLAEVLQTLDTGAGPLSAQALEQQLTRVLVGSDYVASQLARTPALLQDLLSSGDLVRDYEAGDYRERLAPALESVGDEAGLHRCLRQFRHREMVRIIWRDLTRQANMRRTTLELSWLADCCIDLTLDRLYGEACEKWGTPHSRPDSQGRTFPQRMVVLGMGKLGAYELNLSSDIDLIFSFARNGSTQGARRSLENQDFFIRLGQKLIQALDNTTIDGFVFRVDMRLRPFGSAGPLACSFGALEGYYQDQGREWERYAMIKARVVAGDIAAGAELQQLLRPFVYRKYIDFSAFESLRDMKEMINREVRRKGLEQNIKLGSGGIREVEFIAQAFQLIRGGRDTRLQQRELLHILPLLTEFGMPAGAIDELQAAYTYLRNVEHALQAREDQQTQELPTEPIDQLRLACAMGEADWDGFCAELEQHRGHVRRHFADVIAPAKTDDAEVLEDVAEWLALWDEALEPAAAEQYLAEQGFDDPVRSREQLDELRSSRTVAALQQVALERLRTVLPRLLMEVATVENSSETLARVLQLIQAVLRRSAYLVLLGENPAALRQLVRLCSGSSWFADKLTRFPILLDELIDPRTLYAPPDKQLLQQELRQQLLRIPQEDVEQQMEALRYFKNAHVLRVAASDITGALPLMKVSDYLTWLAESILEAVFDIAWRLLVEKHGLPQKAPGEPCDPDFVIVGYGKLGGIELSYGSDLDLVFLHDADPNLSTSGDKPVFNNVFFTRLGQRIIHILSTFTAGGLLYEVDMRLRPSGNAGLLVSPLKAFAEYQRKEAWTWEHQALSRARVVAGCPRLKEAFEQVRAQILAQPREGASLRQEVLDMRIKMREHLGSKPTAEDEPALFNLKQDPGGIVDIEFLVQYCVLAYGERYPQLLEFTDNIRILDAAEQVGLLVPEDAEQLREAYKAYRSAGHRLSMQEQSSVISSSEMGDYRAAVSRIWAQLMEPGTGSRG</sequence>
<keyword evidence="1 7" id="KW-0808">Transferase</keyword>
<dbReference type="EC" id="2.7.7.42" evidence="7"/>
<dbReference type="CDD" id="cd05401">
    <property type="entry name" value="NT_GlnE_GlnD_like"/>
    <property type="match status" value="2"/>
</dbReference>
<feature type="domain" description="Glutamate-ammonia ligase adenylyltransferase repeated" evidence="8">
    <location>
        <begin position="574"/>
        <end position="827"/>
    </location>
</feature>
<keyword evidence="6 7" id="KW-0511">Multifunctional enzyme</keyword>
<protein>
    <recommendedName>
        <fullName evidence="7">Bifunctional glutamine synthetase adenylyltransferase/adenylyl-removing enzyme</fullName>
    </recommendedName>
    <alternativeName>
        <fullName evidence="7">ATP:glutamine synthetase adenylyltransferase</fullName>
    </alternativeName>
    <alternativeName>
        <fullName evidence="7">ATase</fullName>
    </alternativeName>
    <domain>
        <recommendedName>
            <fullName evidence="7">Glutamine synthetase adenylyl-L-tyrosine phosphorylase</fullName>
            <ecNumber evidence="7">2.7.7.89</ecNumber>
        </recommendedName>
        <alternativeName>
            <fullName evidence="7">Adenylyl removase</fullName>
            <shortName evidence="7">AR</shortName>
            <shortName evidence="7">AT-N</shortName>
        </alternativeName>
    </domain>
    <domain>
        <recommendedName>
            <fullName evidence="7">Glutamine synthetase adenylyl transferase</fullName>
            <ecNumber evidence="7">2.7.7.42</ecNumber>
        </recommendedName>
        <alternativeName>
            <fullName evidence="7">Adenylyl transferase</fullName>
            <shortName evidence="7">AT</shortName>
            <shortName evidence="7">AT-C</shortName>
        </alternativeName>
    </domain>
</protein>
<evidence type="ECO:0000256" key="7">
    <source>
        <dbReference type="HAMAP-Rule" id="MF_00802"/>
    </source>
</evidence>
<keyword evidence="3 7" id="KW-0547">Nucleotide-binding</keyword>
<dbReference type="Pfam" id="PF08335">
    <property type="entry name" value="GlnD_UR_UTase"/>
    <property type="match status" value="2"/>
</dbReference>
<comment type="similarity">
    <text evidence="7">Belongs to the GlnE family.</text>
</comment>
<proteinExistence type="inferred from homology"/>
<dbReference type="Pfam" id="PF03710">
    <property type="entry name" value="GlnE"/>
    <property type="match status" value="2"/>
</dbReference>
<feature type="domain" description="PII-uridylyltransferase/Glutamine-synthetase adenylyltransferase" evidence="9">
    <location>
        <begin position="318"/>
        <end position="455"/>
    </location>
</feature>
<dbReference type="SUPFAM" id="SSF81593">
    <property type="entry name" value="Nucleotidyltransferase substrate binding subunit/domain"/>
    <property type="match status" value="2"/>
</dbReference>
<dbReference type="SUPFAM" id="SSF81301">
    <property type="entry name" value="Nucleotidyltransferase"/>
    <property type="match status" value="2"/>
</dbReference>
<feature type="region of interest" description="Adenylyl removase" evidence="7">
    <location>
        <begin position="1"/>
        <end position="466"/>
    </location>
</feature>
<feature type="domain" description="PII-uridylyltransferase/Glutamine-synthetase adenylyltransferase" evidence="9">
    <location>
        <begin position="852"/>
        <end position="946"/>
    </location>
</feature>
<evidence type="ECO:0000313" key="11">
    <source>
        <dbReference type="Proteomes" id="UP001058461"/>
    </source>
</evidence>
<evidence type="ECO:0000313" key="10">
    <source>
        <dbReference type="EMBL" id="UTW10590.1"/>
    </source>
</evidence>
<keyword evidence="4 7" id="KW-0067">ATP-binding</keyword>
<dbReference type="Gene3D" id="1.10.4050.10">
    <property type="entry name" value="Glutamine synthase adenylyltransferase GlnE"/>
    <property type="match status" value="1"/>
</dbReference>
<dbReference type="Gene3D" id="1.20.120.330">
    <property type="entry name" value="Nucleotidyltransferases domain 2"/>
    <property type="match status" value="2"/>
</dbReference>
<evidence type="ECO:0000256" key="2">
    <source>
        <dbReference type="ARBA" id="ARBA00022695"/>
    </source>
</evidence>
<dbReference type="HAMAP" id="MF_00802">
    <property type="entry name" value="GlnE"/>
    <property type="match status" value="1"/>
</dbReference>
<dbReference type="RefSeq" id="WP_255852637.1">
    <property type="nucleotide sequence ID" value="NZ_CP073347.1"/>
</dbReference>
<organism evidence="10 11">
    <name type="scientific">Marinobacterium rhizophilum</name>
    <dbReference type="NCBI Taxonomy" id="420402"/>
    <lineage>
        <taxon>Bacteria</taxon>
        <taxon>Pseudomonadati</taxon>
        <taxon>Pseudomonadota</taxon>
        <taxon>Gammaproteobacteria</taxon>
        <taxon>Oceanospirillales</taxon>
        <taxon>Oceanospirillaceae</taxon>
        <taxon>Marinobacterium</taxon>
    </lineage>
</organism>
<dbReference type="GO" id="GO:0016874">
    <property type="term" value="F:ligase activity"/>
    <property type="evidence" value="ECO:0007669"/>
    <property type="project" value="UniProtKB-KW"/>
</dbReference>
<gene>
    <name evidence="7 10" type="primary">glnE</name>
    <name evidence="10" type="ORF">KDW95_14975</name>
</gene>
<evidence type="ECO:0000256" key="3">
    <source>
        <dbReference type="ARBA" id="ARBA00022741"/>
    </source>
</evidence>
<dbReference type="NCBIfam" id="NF008292">
    <property type="entry name" value="PRK11072.1"/>
    <property type="match status" value="1"/>
</dbReference>
<dbReference type="EC" id="2.7.7.89" evidence="7"/>
<feature type="region of interest" description="Adenylyl transferase" evidence="7">
    <location>
        <begin position="475"/>
        <end position="978"/>
    </location>
</feature>
<name>A0ABY5HE11_9GAMM</name>
<comment type="catalytic activity">
    <reaction evidence="7">
        <text>[glutamine synthetase]-L-tyrosine + ATP = [glutamine synthetase]-O(4)-(5'-adenylyl)-L-tyrosine + diphosphate</text>
        <dbReference type="Rhea" id="RHEA:18589"/>
        <dbReference type="Rhea" id="RHEA-COMP:10660"/>
        <dbReference type="Rhea" id="RHEA-COMP:10661"/>
        <dbReference type="ChEBI" id="CHEBI:30616"/>
        <dbReference type="ChEBI" id="CHEBI:33019"/>
        <dbReference type="ChEBI" id="CHEBI:46858"/>
        <dbReference type="ChEBI" id="CHEBI:83624"/>
        <dbReference type="EC" id="2.7.7.42"/>
    </reaction>
</comment>
<keyword evidence="5 7" id="KW-0460">Magnesium</keyword>
<evidence type="ECO:0000256" key="6">
    <source>
        <dbReference type="ARBA" id="ARBA00023268"/>
    </source>
</evidence>
<dbReference type="EMBL" id="CP073347">
    <property type="protein sequence ID" value="UTW10590.1"/>
    <property type="molecule type" value="Genomic_DNA"/>
</dbReference>
<dbReference type="Proteomes" id="UP001058461">
    <property type="component" value="Chromosome"/>
</dbReference>